<keyword evidence="3" id="KW-1185">Reference proteome</keyword>
<dbReference type="GO" id="GO:0016758">
    <property type="term" value="F:hexosyltransferase activity"/>
    <property type="evidence" value="ECO:0007669"/>
    <property type="project" value="UniProtKB-ARBA"/>
</dbReference>
<dbReference type="OrthoDB" id="139086at2"/>
<dbReference type="CDD" id="cd03784">
    <property type="entry name" value="GT1_Gtf-like"/>
    <property type="match status" value="1"/>
</dbReference>
<dbReference type="Pfam" id="PF06722">
    <property type="entry name" value="EryCIII-like_C"/>
    <property type="match status" value="1"/>
</dbReference>
<dbReference type="InterPro" id="IPR050426">
    <property type="entry name" value="Glycosyltransferase_28"/>
</dbReference>
<dbReference type="SUPFAM" id="SSF53756">
    <property type="entry name" value="UDP-Glycosyltransferase/glycogen phosphorylase"/>
    <property type="match status" value="1"/>
</dbReference>
<name>A0A245ZH25_9SPHN</name>
<organism evidence="2 3">
    <name type="scientific">Sphingomonas mucosissima</name>
    <dbReference type="NCBI Taxonomy" id="370959"/>
    <lineage>
        <taxon>Bacteria</taxon>
        <taxon>Pseudomonadati</taxon>
        <taxon>Pseudomonadota</taxon>
        <taxon>Alphaproteobacteria</taxon>
        <taxon>Sphingomonadales</taxon>
        <taxon>Sphingomonadaceae</taxon>
        <taxon>Sphingomonas</taxon>
    </lineage>
</organism>
<dbReference type="PANTHER" id="PTHR48050:SF13">
    <property type="entry name" value="STEROL 3-BETA-GLUCOSYLTRANSFERASE UGT80A2"/>
    <property type="match status" value="1"/>
</dbReference>
<dbReference type="Gene3D" id="3.40.50.2000">
    <property type="entry name" value="Glycogen Phosphorylase B"/>
    <property type="match status" value="2"/>
</dbReference>
<dbReference type="GO" id="GO:0017000">
    <property type="term" value="P:antibiotic biosynthetic process"/>
    <property type="evidence" value="ECO:0007669"/>
    <property type="project" value="UniProtKB-ARBA"/>
</dbReference>
<accession>A0A245ZH25</accession>
<evidence type="ECO:0000313" key="3">
    <source>
        <dbReference type="Proteomes" id="UP000197783"/>
    </source>
</evidence>
<dbReference type="InterPro" id="IPR010610">
    <property type="entry name" value="EryCIII-like_C"/>
</dbReference>
<dbReference type="AlphaFoldDB" id="A0A245ZH25"/>
<keyword evidence="2" id="KW-0328">Glycosyltransferase</keyword>
<proteinExistence type="predicted"/>
<feature type="domain" description="Erythromycin biosynthesis protein CIII-like C-terminal" evidence="1">
    <location>
        <begin position="292"/>
        <end position="401"/>
    </location>
</feature>
<sequence length="420" mass="44214">MRGSGSLQNGLPTAGHLAIITAPLPGHLNPLQVLARELIGQGWRVSMVHMEAARCFVTDPAIGFVALPSGGEATFRAYLQTLVAPNGPIRLNRMIRATAAMTDGLLAEGPAVLERIGVTAVLADAVEPAGPLIAQRLNLPYAVAITGLPLLGEVDVPPPFLGWRYRTDRWGRFRNRGGYAVTDLLMRPITRVVEAHRRVWGLAEGFSPRVQVAQCPRGLDYPRRSLPPEFLYGSPWRSKETEETDLPDDGRPLIFCSLGTLQGSRRALFATMAEACAAIGARAVIGHAGGLSQEEESALPGDPLVRAFWPQAAVLRRCSAAVLHGGFNSVLDALAAGVPIVALPIGFEQPATAARLIRVGAGRMLSPRGLSARALADALRDVIDRPSYAQAARGLAAEIAAGDGAAGAAAAITAALASRA</sequence>
<protein>
    <submittedName>
        <fullName evidence="2">Zeaxanthin glucosyltransferase</fullName>
        <ecNumber evidence="2">2.4.1.276</ecNumber>
    </submittedName>
</protein>
<dbReference type="EMBL" id="NBBJ01000004">
    <property type="protein sequence ID" value="OWK29028.1"/>
    <property type="molecule type" value="Genomic_DNA"/>
</dbReference>
<evidence type="ECO:0000259" key="1">
    <source>
        <dbReference type="Pfam" id="PF06722"/>
    </source>
</evidence>
<dbReference type="Proteomes" id="UP000197783">
    <property type="component" value="Unassembled WGS sequence"/>
</dbReference>
<dbReference type="PANTHER" id="PTHR48050">
    <property type="entry name" value="STEROL 3-BETA-GLUCOSYLTRANSFERASE"/>
    <property type="match status" value="1"/>
</dbReference>
<evidence type="ECO:0000313" key="2">
    <source>
        <dbReference type="EMBL" id="OWK29028.1"/>
    </source>
</evidence>
<dbReference type="InterPro" id="IPR002213">
    <property type="entry name" value="UDP_glucos_trans"/>
</dbReference>
<dbReference type="EC" id="2.4.1.276" evidence="2"/>
<comment type="caution">
    <text evidence="2">The sequence shown here is derived from an EMBL/GenBank/DDBJ whole genome shotgun (WGS) entry which is preliminary data.</text>
</comment>
<gene>
    <name evidence="2" type="primary">crtX</name>
    <name evidence="2" type="ORF">SPMU_25540</name>
</gene>
<reference evidence="2 3" key="1">
    <citation type="submission" date="2017-03" db="EMBL/GenBank/DDBJ databases">
        <title>Genome sequence of Sphingomonas mucosissima DSM 17494.</title>
        <authorList>
            <person name="Poehlein A."/>
            <person name="Wuebbeler J.H."/>
            <person name="Steinbuechel A."/>
            <person name="Daniel R."/>
        </authorList>
    </citation>
    <scope>NUCLEOTIDE SEQUENCE [LARGE SCALE GENOMIC DNA]</scope>
    <source>
        <strain evidence="2 3">DSM 17494</strain>
    </source>
</reference>
<keyword evidence="2" id="KW-0808">Transferase</keyword>
<dbReference type="GO" id="GO:0008194">
    <property type="term" value="F:UDP-glycosyltransferase activity"/>
    <property type="evidence" value="ECO:0007669"/>
    <property type="project" value="InterPro"/>
</dbReference>